<dbReference type="STRING" id="1618446.UV61_C0003G0025"/>
<proteinExistence type="predicted"/>
<evidence type="ECO:0000259" key="2">
    <source>
        <dbReference type="Pfam" id="PF22725"/>
    </source>
</evidence>
<dbReference type="InterPro" id="IPR036291">
    <property type="entry name" value="NAD(P)-bd_dom_sf"/>
</dbReference>
<dbReference type="Pfam" id="PF01408">
    <property type="entry name" value="GFO_IDH_MocA"/>
    <property type="match status" value="1"/>
</dbReference>
<dbReference type="PATRIC" id="fig|1618446.3.peg.447"/>
<dbReference type="PANTHER" id="PTHR43377">
    <property type="entry name" value="BILIVERDIN REDUCTASE A"/>
    <property type="match status" value="1"/>
</dbReference>
<dbReference type="SUPFAM" id="SSF51735">
    <property type="entry name" value="NAD(P)-binding Rossmann-fold domains"/>
    <property type="match status" value="1"/>
</dbReference>
<evidence type="ECO:0000313" key="3">
    <source>
        <dbReference type="EMBL" id="KKS87172.1"/>
    </source>
</evidence>
<name>A0A0G1CNW9_9BACT</name>
<evidence type="ECO:0000259" key="1">
    <source>
        <dbReference type="Pfam" id="PF01408"/>
    </source>
</evidence>
<dbReference type="InterPro" id="IPR051450">
    <property type="entry name" value="Gfo/Idh/MocA_Oxidoreductases"/>
</dbReference>
<evidence type="ECO:0000313" key="4">
    <source>
        <dbReference type="Proteomes" id="UP000034050"/>
    </source>
</evidence>
<dbReference type="InterPro" id="IPR055170">
    <property type="entry name" value="GFO_IDH_MocA-like_dom"/>
</dbReference>
<dbReference type="GO" id="GO:0000166">
    <property type="term" value="F:nucleotide binding"/>
    <property type="evidence" value="ECO:0007669"/>
    <property type="project" value="InterPro"/>
</dbReference>
<organism evidence="3 4">
    <name type="scientific">Candidatus Gottesmanbacteria bacterium GW2011_GWB1_43_11</name>
    <dbReference type="NCBI Taxonomy" id="1618446"/>
    <lineage>
        <taxon>Bacteria</taxon>
        <taxon>Candidatus Gottesmaniibacteriota</taxon>
    </lineage>
</organism>
<dbReference type="Proteomes" id="UP000034050">
    <property type="component" value="Unassembled WGS sequence"/>
</dbReference>
<dbReference type="Gene3D" id="3.30.360.10">
    <property type="entry name" value="Dihydrodipicolinate Reductase, domain 2"/>
    <property type="match status" value="1"/>
</dbReference>
<dbReference type="SUPFAM" id="SSF55347">
    <property type="entry name" value="Glyceraldehyde-3-phosphate dehydrogenase-like, C-terminal domain"/>
    <property type="match status" value="1"/>
</dbReference>
<dbReference type="Gene3D" id="3.40.50.720">
    <property type="entry name" value="NAD(P)-binding Rossmann-like Domain"/>
    <property type="match status" value="1"/>
</dbReference>
<dbReference type="InterPro" id="IPR000683">
    <property type="entry name" value="Gfo/Idh/MocA-like_OxRdtase_N"/>
</dbReference>
<feature type="domain" description="Gfo/Idh/MocA-like oxidoreductase N-terminal" evidence="1">
    <location>
        <begin position="4"/>
        <end position="121"/>
    </location>
</feature>
<accession>A0A0G1CNW9</accession>
<gene>
    <name evidence="3" type="ORF">UV61_C0003G0025</name>
</gene>
<dbReference type="Pfam" id="PF22725">
    <property type="entry name" value="GFO_IDH_MocA_C3"/>
    <property type="match status" value="1"/>
</dbReference>
<feature type="domain" description="GFO/IDH/MocA-like oxidoreductase" evidence="2">
    <location>
        <begin position="130"/>
        <end position="237"/>
    </location>
</feature>
<dbReference type="AlphaFoldDB" id="A0A0G1CNW9"/>
<sequence>MTTLGLIGFGYWGPNYARILSRLQGVRLKWICDINEDLLKIAQTDFPKINVSTNYLEVLKDKTVDAVVIATPVTTHAALVKSALEYGKHVLVEKPLTTSSKLAEQLFATASRHKLRLFVGHTYLFHPAVIKLKSLLKKQLLGKPLFFICQRTNFGPIRKDVNVLWDLASHDISTLLFLTGSEVVSISASGTNYIDPDIADLANINLIFANGTFASILVSWLAPVKVRQVTVVGEQKMAVFDDTSISKSLQVVDKAAITFKPGQPVDFINFKKNFAYVSKRQVIRMEKREPLGMQIKAFIKSLQKPNSFFVSSRHVCDVIKVLEKADQALLSGKTVEMRV</sequence>
<protein>
    <submittedName>
        <fullName evidence="3">Oxidoreductase domain protein</fullName>
    </submittedName>
</protein>
<dbReference type="EMBL" id="LCFD01000003">
    <property type="protein sequence ID" value="KKS87172.1"/>
    <property type="molecule type" value="Genomic_DNA"/>
</dbReference>
<comment type="caution">
    <text evidence="3">The sequence shown here is derived from an EMBL/GenBank/DDBJ whole genome shotgun (WGS) entry which is preliminary data.</text>
</comment>
<reference evidence="3 4" key="1">
    <citation type="journal article" date="2015" name="Nature">
        <title>rRNA introns, odd ribosomes, and small enigmatic genomes across a large radiation of phyla.</title>
        <authorList>
            <person name="Brown C.T."/>
            <person name="Hug L.A."/>
            <person name="Thomas B.C."/>
            <person name="Sharon I."/>
            <person name="Castelle C.J."/>
            <person name="Singh A."/>
            <person name="Wilkins M.J."/>
            <person name="Williams K.H."/>
            <person name="Banfield J.F."/>
        </authorList>
    </citation>
    <scope>NUCLEOTIDE SEQUENCE [LARGE SCALE GENOMIC DNA]</scope>
</reference>
<dbReference type="PANTHER" id="PTHR43377:SF6">
    <property type="entry name" value="GFO_IDH_MOCA-LIKE OXIDOREDUCTASE N-TERMINAL DOMAIN-CONTAINING PROTEIN"/>
    <property type="match status" value="1"/>
</dbReference>